<gene>
    <name evidence="3" type="ORF">GYA93_16810</name>
</gene>
<dbReference type="Proteomes" id="UP000466307">
    <property type="component" value="Unassembled WGS sequence"/>
</dbReference>
<comment type="caution">
    <text evidence="3">The sequence shown here is derived from an EMBL/GenBank/DDBJ whole genome shotgun (WGS) entry which is preliminary data.</text>
</comment>
<accession>A0A7K3LSJ4</accession>
<dbReference type="FunFam" id="3.40.50.720:FF:000084">
    <property type="entry name" value="Short-chain dehydrogenase reductase"/>
    <property type="match status" value="1"/>
</dbReference>
<organism evidence="3 4">
    <name type="scientific">Gordonia desulfuricans</name>
    <dbReference type="NCBI Taxonomy" id="89051"/>
    <lineage>
        <taxon>Bacteria</taxon>
        <taxon>Bacillati</taxon>
        <taxon>Actinomycetota</taxon>
        <taxon>Actinomycetes</taxon>
        <taxon>Mycobacteriales</taxon>
        <taxon>Gordoniaceae</taxon>
        <taxon>Gordonia</taxon>
    </lineage>
</organism>
<dbReference type="InterPro" id="IPR020904">
    <property type="entry name" value="Sc_DH/Rdtase_CS"/>
</dbReference>
<dbReference type="PRINTS" id="PR00081">
    <property type="entry name" value="GDHRDH"/>
</dbReference>
<dbReference type="SUPFAM" id="SSF51735">
    <property type="entry name" value="NAD(P)-binding Rossmann-fold domains"/>
    <property type="match status" value="1"/>
</dbReference>
<evidence type="ECO:0000256" key="2">
    <source>
        <dbReference type="ARBA" id="ARBA00023002"/>
    </source>
</evidence>
<protein>
    <submittedName>
        <fullName evidence="3">SDR family oxidoreductase</fullName>
    </submittedName>
</protein>
<name>A0A7K3LSJ4_9ACTN</name>
<dbReference type="CDD" id="cd05233">
    <property type="entry name" value="SDR_c"/>
    <property type="match status" value="1"/>
</dbReference>
<dbReference type="PRINTS" id="PR00080">
    <property type="entry name" value="SDRFAMILY"/>
</dbReference>
<keyword evidence="4" id="KW-1185">Reference proteome</keyword>
<evidence type="ECO:0000313" key="3">
    <source>
        <dbReference type="EMBL" id="NDK91228.1"/>
    </source>
</evidence>
<dbReference type="Pfam" id="PF13561">
    <property type="entry name" value="adh_short_C2"/>
    <property type="match status" value="1"/>
</dbReference>
<dbReference type="AlphaFoldDB" id="A0A7K3LSJ4"/>
<keyword evidence="2" id="KW-0560">Oxidoreductase</keyword>
<dbReference type="RefSeq" id="WP_157079534.1">
    <property type="nucleotide sequence ID" value="NZ_JAADZU010000061.1"/>
</dbReference>
<dbReference type="EMBL" id="JAADZU010000061">
    <property type="protein sequence ID" value="NDK91228.1"/>
    <property type="molecule type" value="Genomic_DNA"/>
</dbReference>
<reference evidence="3 4" key="1">
    <citation type="submission" date="2020-01" db="EMBL/GenBank/DDBJ databases">
        <title>Investigation of new actinobacteria for the biodesulphurisation of diesel fuel.</title>
        <authorList>
            <person name="Athi Narayanan S.M."/>
        </authorList>
    </citation>
    <scope>NUCLEOTIDE SEQUENCE [LARGE SCALE GENOMIC DNA]</scope>
    <source>
        <strain evidence="3 4">213E</strain>
    </source>
</reference>
<sequence length="219" mass="22230">MDAIEAIAADVRAEGVRSQAMALDITDAARSEAVIADVVSQFGRLDILVNNAGTAIGVGDFADVPDGEWELSWQVNVLGATRLSRLAVPHLARHGHGAIVNVASTAGLIGVAGYGAYNVAKHGVVGLTRLLAAELGPRGIRVNAVAPGFIHTDMGAAELEMLSDASDTSVEDAAQAAVSGIPLGRLGTADDVAEVVAWLVSSAAYVTGTIIPIDGGSGR</sequence>
<dbReference type="Gene3D" id="3.40.50.720">
    <property type="entry name" value="NAD(P)-binding Rossmann-like Domain"/>
    <property type="match status" value="1"/>
</dbReference>
<dbReference type="PANTHER" id="PTHR43639">
    <property type="entry name" value="OXIDOREDUCTASE, SHORT-CHAIN DEHYDROGENASE/REDUCTASE FAMILY (AFU_ORTHOLOGUE AFUA_5G02870)"/>
    <property type="match status" value="1"/>
</dbReference>
<dbReference type="GO" id="GO:0016491">
    <property type="term" value="F:oxidoreductase activity"/>
    <property type="evidence" value="ECO:0007669"/>
    <property type="project" value="UniProtKB-KW"/>
</dbReference>
<evidence type="ECO:0000313" key="4">
    <source>
        <dbReference type="Proteomes" id="UP000466307"/>
    </source>
</evidence>
<comment type="similarity">
    <text evidence="1">Belongs to the short-chain dehydrogenases/reductases (SDR) family.</text>
</comment>
<dbReference type="PANTHER" id="PTHR43639:SF1">
    <property type="entry name" value="SHORT-CHAIN DEHYDROGENASE_REDUCTASE FAMILY PROTEIN"/>
    <property type="match status" value="1"/>
</dbReference>
<proteinExistence type="inferred from homology"/>
<dbReference type="InterPro" id="IPR002347">
    <property type="entry name" value="SDR_fam"/>
</dbReference>
<dbReference type="PROSITE" id="PS00061">
    <property type="entry name" value="ADH_SHORT"/>
    <property type="match status" value="1"/>
</dbReference>
<dbReference type="InterPro" id="IPR036291">
    <property type="entry name" value="NAD(P)-bd_dom_sf"/>
</dbReference>
<evidence type="ECO:0000256" key="1">
    <source>
        <dbReference type="ARBA" id="ARBA00006484"/>
    </source>
</evidence>